<gene>
    <name evidence="2" type="ORF">PV05_02093</name>
</gene>
<dbReference type="EMBL" id="KN847317">
    <property type="protein sequence ID" value="KIW62040.1"/>
    <property type="molecule type" value="Genomic_DNA"/>
</dbReference>
<keyword evidence="3" id="KW-1185">Reference proteome</keyword>
<name>A0A0D2F518_9EURO</name>
<evidence type="ECO:0000313" key="2">
    <source>
        <dbReference type="EMBL" id="KIW62040.1"/>
    </source>
</evidence>
<dbReference type="STRING" id="348802.A0A0D2F518"/>
<dbReference type="GeneID" id="25324001"/>
<evidence type="ECO:0000313" key="3">
    <source>
        <dbReference type="Proteomes" id="UP000054342"/>
    </source>
</evidence>
<evidence type="ECO:0000256" key="1">
    <source>
        <dbReference type="SAM" id="MobiDB-lite"/>
    </source>
</evidence>
<proteinExistence type="predicted"/>
<feature type="region of interest" description="Disordered" evidence="1">
    <location>
        <begin position="26"/>
        <end position="52"/>
    </location>
</feature>
<dbReference type="HOGENOM" id="CLU_486632_0_0_1"/>
<accession>A0A0D2F518</accession>
<sequence>MVLSINPLCPEIHLPRQPAWTFKEKPKQIMHTSPSGPPQAYQGGENDGVSTRKSLSQYPKLNISQLKSGPVQACVTGIVANLQNHSPESTTPNGARGCVKIILKDETGEILVNLWFLDTKFNLILNHIVTIWITYCSSASNISPRTNSRALTASVSTSLFPERNVGCGLRIFRNDSQLLSPADSDLRSRVARGLGWGAITSLKCFIGGNASTENVQILVYVTGIGHCVIGSKSPARTSHQFPAIPVFVVDESRPLSPIKLIFENPLHESVSQFRPHRTVLFVTDPRLVGNQLLVLSHPSRVLIDPNTVAANKLRRYLGQLSPPCNMTPEENGHLEGSELDEIFGGPPQLMSLLDFWTSMSKDPGNPCQAAVPVIITSLSLALLFRMHEALFCMTCPSCFAARYSNEVEYWCECDEDARMDMRLNPQFLCGFSDETAGYLRFPSSMAKSPHNQGGLATDPTWSPSGNDSVFWTDKACTSLLGMTTIEIESLAILQSSHDCLATLNTIEEKLKWSRVILLIGWTGSGGLRAGDQPEEFTMSHAAGNQALNNGRMVILDAANV</sequence>
<reference evidence="2 3" key="1">
    <citation type="submission" date="2015-01" db="EMBL/GenBank/DDBJ databases">
        <title>The Genome Sequence of Exophiala xenobiotica CBS118157.</title>
        <authorList>
            <consortium name="The Broad Institute Genomics Platform"/>
            <person name="Cuomo C."/>
            <person name="de Hoog S."/>
            <person name="Gorbushina A."/>
            <person name="Stielow B."/>
            <person name="Teixiera M."/>
            <person name="Abouelleil A."/>
            <person name="Chapman S.B."/>
            <person name="Priest M."/>
            <person name="Young S.K."/>
            <person name="Wortman J."/>
            <person name="Nusbaum C."/>
            <person name="Birren B."/>
        </authorList>
    </citation>
    <scope>NUCLEOTIDE SEQUENCE [LARGE SCALE GENOMIC DNA]</scope>
    <source>
        <strain evidence="2 3">CBS 118157</strain>
    </source>
</reference>
<dbReference type="RefSeq" id="XP_013322624.1">
    <property type="nucleotide sequence ID" value="XM_013467170.1"/>
</dbReference>
<dbReference type="Proteomes" id="UP000054342">
    <property type="component" value="Unassembled WGS sequence"/>
</dbReference>
<organism evidence="2 3">
    <name type="scientific">Exophiala xenobiotica</name>
    <dbReference type="NCBI Taxonomy" id="348802"/>
    <lineage>
        <taxon>Eukaryota</taxon>
        <taxon>Fungi</taxon>
        <taxon>Dikarya</taxon>
        <taxon>Ascomycota</taxon>
        <taxon>Pezizomycotina</taxon>
        <taxon>Eurotiomycetes</taxon>
        <taxon>Chaetothyriomycetidae</taxon>
        <taxon>Chaetothyriales</taxon>
        <taxon>Herpotrichiellaceae</taxon>
        <taxon>Exophiala</taxon>
    </lineage>
</organism>
<protein>
    <submittedName>
        <fullName evidence="2">Uncharacterized protein</fullName>
    </submittedName>
</protein>
<dbReference type="OrthoDB" id="4540498at2759"/>
<dbReference type="AlphaFoldDB" id="A0A0D2F518"/>